<dbReference type="GO" id="GO:0000976">
    <property type="term" value="F:transcription cis-regulatory region binding"/>
    <property type="evidence" value="ECO:0007669"/>
    <property type="project" value="TreeGrafter"/>
</dbReference>
<dbReference type="InterPro" id="IPR001647">
    <property type="entry name" value="HTH_TetR"/>
</dbReference>
<keyword evidence="1" id="KW-0805">Transcription regulation</keyword>
<reference evidence="6 7" key="1">
    <citation type="journal article" date="2017" name="ISME J.">
        <title>Energy and carbon metabolisms in a deep terrestrial subsurface fluid microbial community.</title>
        <authorList>
            <person name="Momper L."/>
            <person name="Jungbluth S.P."/>
            <person name="Lee M.D."/>
            <person name="Amend J.P."/>
        </authorList>
    </citation>
    <scope>NUCLEOTIDE SEQUENCE [LARGE SCALE GENOMIC DNA]</scope>
    <source>
        <strain evidence="6">SURF_17</strain>
    </source>
</reference>
<dbReference type="FunFam" id="1.10.10.60:FF:000141">
    <property type="entry name" value="TetR family transcriptional regulator"/>
    <property type="match status" value="1"/>
</dbReference>
<dbReference type="InterPro" id="IPR050109">
    <property type="entry name" value="HTH-type_TetR-like_transc_reg"/>
</dbReference>
<proteinExistence type="predicted"/>
<keyword evidence="3" id="KW-0804">Transcription</keyword>
<evidence type="ECO:0000256" key="2">
    <source>
        <dbReference type="ARBA" id="ARBA00023125"/>
    </source>
</evidence>
<name>A0A419ET61_9BACT</name>
<protein>
    <submittedName>
        <fullName evidence="6">TetR/AcrR family transcriptional regulator</fullName>
    </submittedName>
</protein>
<dbReference type="PANTHER" id="PTHR30055:SF226">
    <property type="entry name" value="HTH-TYPE TRANSCRIPTIONAL REGULATOR PKSA"/>
    <property type="match status" value="1"/>
</dbReference>
<dbReference type="Proteomes" id="UP000285961">
    <property type="component" value="Unassembled WGS sequence"/>
</dbReference>
<dbReference type="GO" id="GO:0003700">
    <property type="term" value="F:DNA-binding transcription factor activity"/>
    <property type="evidence" value="ECO:0007669"/>
    <property type="project" value="TreeGrafter"/>
</dbReference>
<dbReference type="PRINTS" id="PR00455">
    <property type="entry name" value="HTHTETR"/>
</dbReference>
<dbReference type="Gene3D" id="1.10.357.10">
    <property type="entry name" value="Tetracycline Repressor, domain 2"/>
    <property type="match status" value="1"/>
</dbReference>
<comment type="caution">
    <text evidence="6">The sequence shown here is derived from an EMBL/GenBank/DDBJ whole genome shotgun (WGS) entry which is preliminary data.</text>
</comment>
<dbReference type="PANTHER" id="PTHR30055">
    <property type="entry name" value="HTH-TYPE TRANSCRIPTIONAL REGULATOR RUTR"/>
    <property type="match status" value="1"/>
</dbReference>
<evidence type="ECO:0000313" key="7">
    <source>
        <dbReference type="Proteomes" id="UP000285961"/>
    </source>
</evidence>
<dbReference type="SUPFAM" id="SSF48498">
    <property type="entry name" value="Tetracyclin repressor-like, C-terminal domain"/>
    <property type="match status" value="1"/>
</dbReference>
<organism evidence="6 7">
    <name type="scientific">Candidatus Abyssobacteria bacterium SURF_17</name>
    <dbReference type="NCBI Taxonomy" id="2093361"/>
    <lineage>
        <taxon>Bacteria</taxon>
        <taxon>Pseudomonadati</taxon>
        <taxon>Candidatus Hydrogenedentota</taxon>
        <taxon>Candidatus Abyssobacteria</taxon>
    </lineage>
</organism>
<dbReference type="InterPro" id="IPR036271">
    <property type="entry name" value="Tet_transcr_reg_TetR-rel_C_sf"/>
</dbReference>
<keyword evidence="2 4" id="KW-0238">DNA-binding</keyword>
<dbReference type="SUPFAM" id="SSF46689">
    <property type="entry name" value="Homeodomain-like"/>
    <property type="match status" value="1"/>
</dbReference>
<evidence type="ECO:0000256" key="3">
    <source>
        <dbReference type="ARBA" id="ARBA00023163"/>
    </source>
</evidence>
<dbReference type="Gene3D" id="1.10.10.60">
    <property type="entry name" value="Homeodomain-like"/>
    <property type="match status" value="1"/>
</dbReference>
<dbReference type="Pfam" id="PF00440">
    <property type="entry name" value="TetR_N"/>
    <property type="match status" value="1"/>
</dbReference>
<dbReference type="InterPro" id="IPR009057">
    <property type="entry name" value="Homeodomain-like_sf"/>
</dbReference>
<dbReference type="AlphaFoldDB" id="A0A419ET61"/>
<evidence type="ECO:0000313" key="6">
    <source>
        <dbReference type="EMBL" id="RJP66999.1"/>
    </source>
</evidence>
<feature type="domain" description="HTH tetR-type" evidence="5">
    <location>
        <begin position="8"/>
        <end position="68"/>
    </location>
</feature>
<dbReference type="EMBL" id="QZKI01000110">
    <property type="protein sequence ID" value="RJP66999.1"/>
    <property type="molecule type" value="Genomic_DNA"/>
</dbReference>
<accession>A0A419ET61</accession>
<evidence type="ECO:0000256" key="1">
    <source>
        <dbReference type="ARBA" id="ARBA00023015"/>
    </source>
</evidence>
<evidence type="ECO:0000259" key="5">
    <source>
        <dbReference type="PROSITE" id="PS50977"/>
    </source>
</evidence>
<feature type="DNA-binding region" description="H-T-H motif" evidence="4">
    <location>
        <begin position="31"/>
        <end position="50"/>
    </location>
</feature>
<gene>
    <name evidence="6" type="ORF">C4532_15385</name>
</gene>
<dbReference type="PROSITE" id="PS50977">
    <property type="entry name" value="HTH_TETR_2"/>
    <property type="match status" value="1"/>
</dbReference>
<evidence type="ECO:0000256" key="4">
    <source>
        <dbReference type="PROSITE-ProRule" id="PRU00335"/>
    </source>
</evidence>
<sequence>MSPRVTPENRIPDIVNAAIRVFRARGYRLTQMDEIAKEAGVSKATLYYYFKSKIHLFYYLLENGAPEDGAPMQPREDCSSIREADLLRLLQKRLKTISRLKSINTSLKDNSGMADIASELKHILNEIWELMEKNRIQIILLEKSAFEFPELAQVYDKYARRQLLGQLECYLDNRIKLGAIRPLESVSVVARMIIESIAWFGFKQSGDYMSPVRYSKSEALPELVAIFVNGLKKQ</sequence>